<evidence type="ECO:0000256" key="4">
    <source>
        <dbReference type="ARBA" id="ARBA00022605"/>
    </source>
</evidence>
<evidence type="ECO:0000256" key="3">
    <source>
        <dbReference type="ARBA" id="ARBA00013080"/>
    </source>
</evidence>
<feature type="binding site" evidence="8">
    <location>
        <begin position="86"/>
        <end position="87"/>
    </location>
    <ligand>
        <name>substrate</name>
    </ligand>
</feature>
<evidence type="ECO:0000256" key="2">
    <source>
        <dbReference type="ARBA" id="ARBA00010219"/>
    </source>
</evidence>
<comment type="catalytic activity">
    <reaction evidence="7 8">
        <text>(2S,6S)-2,6-diaminopimelate = meso-2,6-diaminopimelate</text>
        <dbReference type="Rhea" id="RHEA:15393"/>
        <dbReference type="ChEBI" id="CHEBI:57609"/>
        <dbReference type="ChEBI" id="CHEBI:57791"/>
        <dbReference type="EC" id="5.1.1.7"/>
    </reaction>
</comment>
<dbReference type="Gene3D" id="3.10.310.10">
    <property type="entry name" value="Diaminopimelate Epimerase, Chain A, domain 1"/>
    <property type="match status" value="2"/>
</dbReference>
<comment type="subunit">
    <text evidence="8">Homodimer.</text>
</comment>
<dbReference type="RefSeq" id="WP_144857388.1">
    <property type="nucleotide sequence ID" value="NZ_BAAAYT010000005.1"/>
</dbReference>
<comment type="subcellular location">
    <subcellularLocation>
        <location evidence="8">Cytoplasm</location>
    </subcellularLocation>
</comment>
<dbReference type="InterPro" id="IPR001653">
    <property type="entry name" value="DAP_epimerase_DapF"/>
</dbReference>
<dbReference type="PANTHER" id="PTHR31689:SF0">
    <property type="entry name" value="DIAMINOPIMELATE EPIMERASE"/>
    <property type="match status" value="1"/>
</dbReference>
<dbReference type="OrthoDB" id="9805408at2"/>
<keyword evidence="4 8" id="KW-0028">Amino-acid biosynthesis</keyword>
<comment type="similarity">
    <text evidence="2 8">Belongs to the diaminopimelate epimerase family.</text>
</comment>
<dbReference type="EC" id="5.1.1.7" evidence="3 8"/>
<comment type="function">
    <text evidence="8">Catalyzes the stereoinversion of LL-2,6-diaminopimelate (L,L-DAP) to meso-diaminopimelate (meso-DAP), a precursor of L-lysine and an essential component of the bacterial peptidoglycan.</text>
</comment>
<evidence type="ECO:0000313" key="10">
    <source>
        <dbReference type="EMBL" id="TWD14527.1"/>
    </source>
</evidence>
<evidence type="ECO:0000256" key="9">
    <source>
        <dbReference type="PROSITE-ProRule" id="PRU10125"/>
    </source>
</evidence>
<evidence type="ECO:0000256" key="7">
    <source>
        <dbReference type="ARBA" id="ARBA00051712"/>
    </source>
</evidence>
<dbReference type="Pfam" id="PF01678">
    <property type="entry name" value="DAP_epimerase"/>
    <property type="match status" value="2"/>
</dbReference>
<evidence type="ECO:0000256" key="5">
    <source>
        <dbReference type="ARBA" id="ARBA00023154"/>
    </source>
</evidence>
<organism evidence="10 11">
    <name type="scientific">Marihabitans asiaticum</name>
    <dbReference type="NCBI Taxonomy" id="415218"/>
    <lineage>
        <taxon>Bacteria</taxon>
        <taxon>Bacillati</taxon>
        <taxon>Actinomycetota</taxon>
        <taxon>Actinomycetes</taxon>
        <taxon>Micrococcales</taxon>
        <taxon>Intrasporangiaceae</taxon>
        <taxon>Marihabitans</taxon>
    </lineage>
</organism>
<feature type="binding site" evidence="8">
    <location>
        <position position="76"/>
    </location>
    <ligand>
        <name>substrate</name>
    </ligand>
</feature>
<keyword evidence="6 8" id="KW-0413">Isomerase</keyword>
<proteinExistence type="inferred from homology"/>
<dbReference type="GO" id="GO:0005829">
    <property type="term" value="C:cytosol"/>
    <property type="evidence" value="ECO:0007669"/>
    <property type="project" value="TreeGrafter"/>
</dbReference>
<accession>A0A560WA73</accession>
<feature type="binding site" evidence="8">
    <location>
        <begin position="221"/>
        <end position="222"/>
    </location>
    <ligand>
        <name>substrate</name>
    </ligand>
</feature>
<name>A0A560WA73_9MICO</name>
<feature type="binding site" evidence="8">
    <location>
        <position position="13"/>
    </location>
    <ligand>
        <name>substrate</name>
    </ligand>
</feature>
<keyword evidence="8" id="KW-0963">Cytoplasm</keyword>
<dbReference type="Proteomes" id="UP000315628">
    <property type="component" value="Unassembled WGS sequence"/>
</dbReference>
<feature type="active site" description="Proton donor" evidence="8">
    <location>
        <position position="85"/>
    </location>
</feature>
<dbReference type="PANTHER" id="PTHR31689">
    <property type="entry name" value="DIAMINOPIMELATE EPIMERASE, CHLOROPLASTIC"/>
    <property type="match status" value="1"/>
</dbReference>
<evidence type="ECO:0000256" key="1">
    <source>
        <dbReference type="ARBA" id="ARBA00005196"/>
    </source>
</evidence>
<comment type="caution">
    <text evidence="10">The sequence shown here is derived from an EMBL/GenBank/DDBJ whole genome shotgun (WGS) entry which is preliminary data.</text>
</comment>
<dbReference type="SUPFAM" id="SSF54506">
    <property type="entry name" value="Diaminopimelate epimerase-like"/>
    <property type="match status" value="2"/>
</dbReference>
<dbReference type="UniPathway" id="UPA00034">
    <property type="reaction ID" value="UER00025"/>
</dbReference>
<dbReference type="GO" id="GO:0009089">
    <property type="term" value="P:lysine biosynthetic process via diaminopimelate"/>
    <property type="evidence" value="ECO:0007669"/>
    <property type="project" value="UniProtKB-UniRule"/>
</dbReference>
<feature type="binding site" evidence="8">
    <location>
        <position position="203"/>
    </location>
    <ligand>
        <name>substrate</name>
    </ligand>
</feature>
<keyword evidence="5 8" id="KW-0457">Lysine biosynthesis</keyword>
<feature type="active site" evidence="9">
    <location>
        <position position="85"/>
    </location>
</feature>
<evidence type="ECO:0000256" key="8">
    <source>
        <dbReference type="HAMAP-Rule" id="MF_00197"/>
    </source>
</evidence>
<feature type="site" description="Could be important to modulate the pK values of the two catalytic cysteine residues" evidence="8">
    <location>
        <position position="221"/>
    </location>
</feature>
<evidence type="ECO:0000313" key="11">
    <source>
        <dbReference type="Proteomes" id="UP000315628"/>
    </source>
</evidence>
<keyword evidence="11" id="KW-1185">Reference proteome</keyword>
<dbReference type="NCBIfam" id="TIGR00652">
    <property type="entry name" value="DapF"/>
    <property type="match status" value="1"/>
</dbReference>
<feature type="binding site" evidence="8">
    <location>
        <begin position="231"/>
        <end position="232"/>
    </location>
    <ligand>
        <name>substrate</name>
    </ligand>
</feature>
<comment type="pathway">
    <text evidence="1 8">Amino-acid biosynthesis; L-lysine biosynthesis via DAP pathway; DL-2,6-diaminopimelate from LL-2,6-diaminopimelate: step 1/1.</text>
</comment>
<protein>
    <recommendedName>
        <fullName evidence="3 8">Diaminopimelate epimerase</fullName>
        <shortName evidence="8">DAP epimerase</shortName>
        <ecNumber evidence="3 8">5.1.1.7</ecNumber>
    </recommendedName>
    <alternativeName>
        <fullName evidence="8">PLP-independent amino acid racemase</fullName>
    </alternativeName>
</protein>
<dbReference type="PROSITE" id="PS01326">
    <property type="entry name" value="DAP_EPIMERASE"/>
    <property type="match status" value="1"/>
</dbReference>
<dbReference type="InterPro" id="IPR018510">
    <property type="entry name" value="DAP_epimerase_AS"/>
</dbReference>
<evidence type="ECO:0000256" key="6">
    <source>
        <dbReference type="ARBA" id="ARBA00023235"/>
    </source>
</evidence>
<gene>
    <name evidence="8" type="primary">dapF</name>
    <name evidence="10" type="ORF">FB557_1939</name>
</gene>
<dbReference type="GO" id="GO:0008837">
    <property type="term" value="F:diaminopimelate epimerase activity"/>
    <property type="evidence" value="ECO:0007669"/>
    <property type="project" value="UniProtKB-UniRule"/>
</dbReference>
<sequence>MTVRFTKGHGTENDFVVVPDLDGRLDLTAQQVALLADRHAGIGGDGVIRVVPTRLADEPDVLEQAGAAEWFMDYRNADGSLAQMCGNGTRVLAAWLRREGLIGDGETAIATRAGVRRVRFEGEEVVTHMGAWRLVHGDEVAERGADSLVHVEEAEEIDEPYSALSLDLGNPHTVVALPPEVSLDGLDLTRAPVVRPAPREGSNVEFVRVLGPGHLAMRVYERGVGETRSCGTGVCAAALAMGIWSGAADESTQWRVDVPGGSLRVRALPGREVELAGPAVLVADGETSLL</sequence>
<feature type="site" description="Could be important to modulate the pK values of the two catalytic cysteine residues" evidence="8">
    <location>
        <position position="172"/>
    </location>
</feature>
<reference evidence="10 11" key="1">
    <citation type="submission" date="2019-06" db="EMBL/GenBank/DDBJ databases">
        <title>Sequencing the genomes of 1000 actinobacteria strains.</title>
        <authorList>
            <person name="Klenk H.-P."/>
        </authorList>
    </citation>
    <scope>NUCLEOTIDE SEQUENCE [LARGE SCALE GENOMIC DNA]</scope>
    <source>
        <strain evidence="10 11">DSM 18935</strain>
    </source>
</reference>
<dbReference type="EMBL" id="VIUW01000003">
    <property type="protein sequence ID" value="TWD14527.1"/>
    <property type="molecule type" value="Genomic_DNA"/>
</dbReference>
<feature type="binding site" evidence="8">
    <location>
        <position position="170"/>
    </location>
    <ligand>
        <name>substrate</name>
    </ligand>
</feature>
<dbReference type="HAMAP" id="MF_00197">
    <property type="entry name" value="DAP_epimerase"/>
    <property type="match status" value="1"/>
</dbReference>
<feature type="active site" description="Proton acceptor" evidence="8">
    <location>
        <position position="230"/>
    </location>
</feature>
<comment type="caution">
    <text evidence="8">Lacks conserved residue(s) required for the propagation of feature annotation.</text>
</comment>
<dbReference type="AlphaFoldDB" id="A0A560WA73"/>